<protein>
    <submittedName>
        <fullName evidence="1">(northern house mosquito) hypothetical protein</fullName>
    </submittedName>
</protein>
<accession>A0A8D8BIZ7</accession>
<dbReference type="AlphaFoldDB" id="A0A8D8BIZ7"/>
<reference evidence="1" key="1">
    <citation type="submission" date="2021-05" db="EMBL/GenBank/DDBJ databases">
        <authorList>
            <person name="Alioto T."/>
            <person name="Alioto T."/>
            <person name="Gomez Garrido J."/>
        </authorList>
    </citation>
    <scope>NUCLEOTIDE SEQUENCE</scope>
</reference>
<dbReference type="EMBL" id="HBUE01079149">
    <property type="protein sequence ID" value="CAG6476739.1"/>
    <property type="molecule type" value="Transcribed_RNA"/>
</dbReference>
<evidence type="ECO:0000313" key="1">
    <source>
        <dbReference type="EMBL" id="CAG6476739.1"/>
    </source>
</evidence>
<organism evidence="1">
    <name type="scientific">Culex pipiens</name>
    <name type="common">House mosquito</name>
    <dbReference type="NCBI Taxonomy" id="7175"/>
    <lineage>
        <taxon>Eukaryota</taxon>
        <taxon>Metazoa</taxon>
        <taxon>Ecdysozoa</taxon>
        <taxon>Arthropoda</taxon>
        <taxon>Hexapoda</taxon>
        <taxon>Insecta</taxon>
        <taxon>Pterygota</taxon>
        <taxon>Neoptera</taxon>
        <taxon>Endopterygota</taxon>
        <taxon>Diptera</taxon>
        <taxon>Nematocera</taxon>
        <taxon>Culicoidea</taxon>
        <taxon>Culicidae</taxon>
        <taxon>Culicinae</taxon>
        <taxon>Culicini</taxon>
        <taxon>Culex</taxon>
        <taxon>Culex</taxon>
    </lineage>
</organism>
<dbReference type="EMBL" id="HBUE01079144">
    <property type="protein sequence ID" value="CAG6476738.1"/>
    <property type="molecule type" value="Transcribed_RNA"/>
</dbReference>
<sequence>MNLGLGPAGTSFGVAKSTRIISDLLSATNLEKKKMHKYIPNQFEPVSPTGRSVQPTAVFGSGLRHGPVIVVGSNGGTDHLRNVANAGLDFMPSSSVRSPRRCGNLWNARFSFSSSASEE</sequence>
<name>A0A8D8BIZ7_CULPI</name>
<proteinExistence type="predicted"/>